<dbReference type="RefSeq" id="WP_242287672.1">
    <property type="nucleotide sequence ID" value="NZ_JAKKSL010000004.1"/>
</dbReference>
<keyword evidence="3 7" id="KW-0812">Transmembrane</keyword>
<name>A0ABS9X461_9GAMM</name>
<evidence type="ECO:0000256" key="7">
    <source>
        <dbReference type="SAM" id="Phobius"/>
    </source>
</evidence>
<sequence length="383" mass="41736">MSFNDNFNFNFSYFNHFNANFIKIDILDAWQCLMYRKVRTILSALGIAIGTIALVSMIAIGDGAKKEALRQILSMGITTVRVENKVTELAKSEVYAMNQATGLTLNDINRLKVVFSHADIGAFIKIEAVPIVMGDKTTVVDIIYANIDWIEAESLSTTKGRLLNEVDNHDKSAFCNLGANVFLTNRKFNVGDSIHWKNEGCSVIGKLSQKEKLLTEGTALSAIDFNNSVLLPISLLSNSVTQLSGITLHFQSSQLSQLEMIGAKVSDLLQMTHRGIIDFNVVIPAQLLEKSKKEQEVFTLIMSAIAGLSLLVGGIGIMNVMLAHVAEQTREIGLRIAVGATNDRIITLFLAYSLLITVVGSLSGVVGGVILALLIEVFVRPAC</sequence>
<evidence type="ECO:0000256" key="6">
    <source>
        <dbReference type="ARBA" id="ARBA00038076"/>
    </source>
</evidence>
<dbReference type="EMBL" id="JAKKSL010000004">
    <property type="protein sequence ID" value="MCI2285035.1"/>
    <property type="molecule type" value="Genomic_DNA"/>
</dbReference>
<dbReference type="Proteomes" id="UP001139646">
    <property type="component" value="Unassembled WGS sequence"/>
</dbReference>
<evidence type="ECO:0000259" key="9">
    <source>
        <dbReference type="Pfam" id="PF12704"/>
    </source>
</evidence>
<evidence type="ECO:0000259" key="8">
    <source>
        <dbReference type="Pfam" id="PF02687"/>
    </source>
</evidence>
<evidence type="ECO:0000313" key="11">
    <source>
        <dbReference type="Proteomes" id="UP001139646"/>
    </source>
</evidence>
<dbReference type="Pfam" id="PF02687">
    <property type="entry name" value="FtsX"/>
    <property type="match status" value="1"/>
</dbReference>
<comment type="caution">
    <text evidence="10">The sequence shown here is derived from an EMBL/GenBank/DDBJ whole genome shotgun (WGS) entry which is preliminary data.</text>
</comment>
<feature type="transmembrane region" description="Helical" evidence="7">
    <location>
        <begin position="297"/>
        <end position="325"/>
    </location>
</feature>
<evidence type="ECO:0000313" key="10">
    <source>
        <dbReference type="EMBL" id="MCI2285035.1"/>
    </source>
</evidence>
<keyword evidence="5 7" id="KW-0472">Membrane</keyword>
<feature type="transmembrane region" description="Helical" evidence="7">
    <location>
        <begin position="345"/>
        <end position="375"/>
    </location>
</feature>
<dbReference type="InterPro" id="IPR050250">
    <property type="entry name" value="Macrolide_Exporter_MacB"/>
</dbReference>
<evidence type="ECO:0000256" key="5">
    <source>
        <dbReference type="ARBA" id="ARBA00023136"/>
    </source>
</evidence>
<organism evidence="10 11">
    <name type="scientific">Colwellia maritima</name>
    <dbReference type="NCBI Taxonomy" id="2912588"/>
    <lineage>
        <taxon>Bacteria</taxon>
        <taxon>Pseudomonadati</taxon>
        <taxon>Pseudomonadota</taxon>
        <taxon>Gammaproteobacteria</taxon>
        <taxon>Alteromonadales</taxon>
        <taxon>Colwelliaceae</taxon>
        <taxon>Colwellia</taxon>
    </lineage>
</organism>
<protein>
    <submittedName>
        <fullName evidence="10">ABC transporter permease</fullName>
    </submittedName>
</protein>
<keyword evidence="4 7" id="KW-1133">Transmembrane helix</keyword>
<dbReference type="PANTHER" id="PTHR30572">
    <property type="entry name" value="MEMBRANE COMPONENT OF TRANSPORTER-RELATED"/>
    <property type="match status" value="1"/>
</dbReference>
<evidence type="ECO:0000256" key="3">
    <source>
        <dbReference type="ARBA" id="ARBA00022692"/>
    </source>
</evidence>
<accession>A0ABS9X461</accession>
<evidence type="ECO:0000256" key="1">
    <source>
        <dbReference type="ARBA" id="ARBA00004651"/>
    </source>
</evidence>
<dbReference type="PANTHER" id="PTHR30572:SF4">
    <property type="entry name" value="ABC TRANSPORTER PERMEASE YTRF"/>
    <property type="match status" value="1"/>
</dbReference>
<gene>
    <name evidence="10" type="ORF">L3081_18615</name>
</gene>
<comment type="similarity">
    <text evidence="6">Belongs to the ABC-4 integral membrane protein family.</text>
</comment>
<dbReference type="InterPro" id="IPR025857">
    <property type="entry name" value="MacB_PCD"/>
</dbReference>
<dbReference type="InterPro" id="IPR003838">
    <property type="entry name" value="ABC3_permease_C"/>
</dbReference>
<keyword evidence="2" id="KW-1003">Cell membrane</keyword>
<feature type="domain" description="ABC3 transporter permease C-terminal" evidence="8">
    <location>
        <begin position="304"/>
        <end position="375"/>
    </location>
</feature>
<dbReference type="Pfam" id="PF12704">
    <property type="entry name" value="MacB_PCD"/>
    <property type="match status" value="1"/>
</dbReference>
<feature type="transmembrane region" description="Helical" evidence="7">
    <location>
        <begin position="40"/>
        <end position="60"/>
    </location>
</feature>
<keyword evidence="11" id="KW-1185">Reference proteome</keyword>
<comment type="subcellular location">
    <subcellularLocation>
        <location evidence="1">Cell membrane</location>
        <topology evidence="1">Multi-pass membrane protein</topology>
    </subcellularLocation>
</comment>
<reference evidence="10" key="1">
    <citation type="submission" date="2022-01" db="EMBL/GenBank/DDBJ databases">
        <title>Colwellia maritima, isolated from seawater.</title>
        <authorList>
            <person name="Kristyanto S."/>
            <person name="Jung J."/>
            <person name="Jeon C.O."/>
        </authorList>
    </citation>
    <scope>NUCLEOTIDE SEQUENCE</scope>
    <source>
        <strain evidence="10">MSW7</strain>
    </source>
</reference>
<feature type="domain" description="MacB-like periplasmic core" evidence="9">
    <location>
        <begin position="40"/>
        <end position="248"/>
    </location>
</feature>
<evidence type="ECO:0000256" key="2">
    <source>
        <dbReference type="ARBA" id="ARBA00022475"/>
    </source>
</evidence>
<proteinExistence type="inferred from homology"/>
<evidence type="ECO:0000256" key="4">
    <source>
        <dbReference type="ARBA" id="ARBA00022989"/>
    </source>
</evidence>